<feature type="chain" id="PRO_5038886656" evidence="2">
    <location>
        <begin position="24"/>
        <end position="1243"/>
    </location>
</feature>
<dbReference type="Gene3D" id="3.20.20.80">
    <property type="entry name" value="Glycosidases"/>
    <property type="match status" value="1"/>
</dbReference>
<proteinExistence type="predicted"/>
<evidence type="ECO:0000313" key="5">
    <source>
        <dbReference type="Proteomes" id="UP000824076"/>
    </source>
</evidence>
<feature type="signal peptide" evidence="2">
    <location>
        <begin position="1"/>
        <end position="23"/>
    </location>
</feature>
<dbReference type="InterPro" id="IPR026444">
    <property type="entry name" value="Secre_tail"/>
</dbReference>
<reference evidence="4" key="2">
    <citation type="journal article" date="2021" name="PeerJ">
        <title>Extensive microbial diversity within the chicken gut microbiome revealed by metagenomics and culture.</title>
        <authorList>
            <person name="Gilroy R."/>
            <person name="Ravi A."/>
            <person name="Getino M."/>
            <person name="Pursley I."/>
            <person name="Horton D.L."/>
            <person name="Alikhan N.F."/>
            <person name="Baker D."/>
            <person name="Gharbi K."/>
            <person name="Hall N."/>
            <person name="Watson M."/>
            <person name="Adriaenssens E.M."/>
            <person name="Foster-Nyarko E."/>
            <person name="Jarju S."/>
            <person name="Secka A."/>
            <person name="Antonio M."/>
            <person name="Oren A."/>
            <person name="Chaudhuri R.R."/>
            <person name="La Ragione R."/>
            <person name="Hildebrand F."/>
            <person name="Pallen M.J."/>
        </authorList>
    </citation>
    <scope>NUCLEOTIDE SEQUENCE</scope>
    <source>
        <strain evidence="4">17073</strain>
    </source>
</reference>
<dbReference type="Proteomes" id="UP000824076">
    <property type="component" value="Unassembled WGS sequence"/>
</dbReference>
<evidence type="ECO:0000259" key="3">
    <source>
        <dbReference type="Pfam" id="PF02638"/>
    </source>
</evidence>
<dbReference type="Pfam" id="PF02638">
    <property type="entry name" value="GHL10"/>
    <property type="match status" value="1"/>
</dbReference>
<dbReference type="EMBL" id="DVMS01000190">
    <property type="protein sequence ID" value="HIU39347.1"/>
    <property type="molecule type" value="Genomic_DNA"/>
</dbReference>
<organism evidence="4 5">
    <name type="scientific">Candidatus Limisoma intestinavium</name>
    <dbReference type="NCBI Taxonomy" id="2840856"/>
    <lineage>
        <taxon>Bacteria</taxon>
        <taxon>Pseudomonadati</taxon>
        <taxon>Bacteroidota</taxon>
        <taxon>Bacteroidia</taxon>
        <taxon>Bacteroidales</taxon>
        <taxon>Candidatus Limisoma</taxon>
    </lineage>
</organism>
<dbReference type="InterPro" id="IPR003790">
    <property type="entry name" value="GHL10"/>
</dbReference>
<evidence type="ECO:0000256" key="2">
    <source>
        <dbReference type="SAM" id="SignalP"/>
    </source>
</evidence>
<dbReference type="InterPro" id="IPR017853">
    <property type="entry name" value="GH"/>
</dbReference>
<comment type="caution">
    <text evidence="4">The sequence shown here is derived from an EMBL/GenBank/DDBJ whole genome shotgun (WGS) entry which is preliminary data.</text>
</comment>
<reference evidence="4" key="1">
    <citation type="submission" date="2020-10" db="EMBL/GenBank/DDBJ databases">
        <authorList>
            <person name="Gilroy R."/>
        </authorList>
    </citation>
    <scope>NUCLEOTIDE SEQUENCE</scope>
    <source>
        <strain evidence="4">17073</strain>
    </source>
</reference>
<dbReference type="Gene3D" id="2.60.40.10">
    <property type="entry name" value="Immunoglobulins"/>
    <property type="match status" value="3"/>
</dbReference>
<protein>
    <submittedName>
        <fullName evidence="4">Family 10 glycosylhydrolase</fullName>
    </submittedName>
</protein>
<dbReference type="PANTHER" id="PTHR43405">
    <property type="entry name" value="GLYCOSYL HYDROLASE DIGH"/>
    <property type="match status" value="1"/>
</dbReference>
<dbReference type="PANTHER" id="PTHR43405:SF1">
    <property type="entry name" value="GLYCOSYL HYDROLASE DIGH"/>
    <property type="match status" value="1"/>
</dbReference>
<accession>A0A9D1IL89</accession>
<sequence>MTRLFKKLTIALCLLLCVPHALADTYIKREVRAVWMATVWALDFPTTTGTSASAQSMQKREMTDYLDRLKADNFNTVYFQVRSMCDAFYPSSYEPWSSYLTGERGADPGWDPLAFVVEECHKRGMECYAWVNPYRWSTGSDWDTPQDQDLKNSGLLLSHGSTTILNPGLPAARQRIVNVCKEITVNYDIDGIVFDDYFYPNGIPTNSTAGDYNLWQSSGTSLSFGDWRRANVNQMVADVYNMIQSTKPYVKFGISPAGAACTSESVASKYGIEPCPVASDWQYNGIFSDPVAWLYEGTIDFISPQLYWKTTHSTNPFGPMTDWWSYVANHFGRHHYASHSISHLLDSNNTYEWAEVGKQLQYSRDYTENAAPGEVYYSAAYITGKKAEGLGEWLLENKYQRPALTPAIDWKKADHYDKVTNLQKSGTTLTWDEVEGMRYTIYAFPVGTPVSSIQSTVTDGGIASEYLLDVSYTPEFTLPVEYEFGYNFAVCILDRYGNEFAPRYTNESTVPADKADLLSPIDGAGVKLTAEFKWTAAENATYVLYVATDADFRNLVLETGALTEASYTADVTDFARNSTFYWRVITMQPDRYDVVSDTETFTTLPYDPAESATLVAPANGSEITDLVNVNFSWNTVEGCTYTLQVASDEAMTNIVASKTTDGTSLTIPTATIGYSSTRYWRVATDRRGASTGYSDVWSFTTPYVPTAPATTLLAPADGATIDDNFFFEFQRVDADNYAIQVSRTSDFSEIETEITSGYETEGNVVRRATTLTFIPEGTYYWRVASLKDGYETSYTAARSFTIDNSIESGSGIEENYRPVQDGSDYQFVDGLQLNNLWIRSVKPEYGNIRFDSNGSFNRSFCVLENVIYISGRIDNSASAQCYIDKYDALTGSKIGRVMLDDNAQCSYYPCNDIFKDGAKNIGIANLTLNVSSTPLRILSVDTETGETTLCVECTSAEGGRIDHCAVTGNIATGSFTVFAAVSGSNKILKWKFQGFAETEHTTLTVGDLYPEADNFGIAPRVFINTASSIFVNGGSIAPMHVNGTTGDVVDSFANNAELTPEGLNNNGFATFKFDNEYFMVYPNGDHETANGFTFMVAKTNSQREFSAMQPLWTIPQTGIGSVYSTTLDALVDYEIIRTGRVELSGNIYIYVPGNGLAAYSIFSRPVSGIDNLEAEADETAITYANGTIRTTNIAERIEVYNLSGALVAFAENTDAVRLDAPEGVYIVRAVTDGRSTVKKIIAE</sequence>
<dbReference type="NCBIfam" id="TIGR04183">
    <property type="entry name" value="Por_Secre_tail"/>
    <property type="match status" value="1"/>
</dbReference>
<evidence type="ECO:0000313" key="4">
    <source>
        <dbReference type="EMBL" id="HIU39347.1"/>
    </source>
</evidence>
<feature type="domain" description="Glycosyl hydrolase-like 10" evidence="3">
    <location>
        <begin position="30"/>
        <end position="327"/>
    </location>
</feature>
<keyword evidence="1 2" id="KW-0732">Signal</keyword>
<dbReference type="InterPro" id="IPR052177">
    <property type="entry name" value="Divisome_Glycosyl_Hydrolase"/>
</dbReference>
<gene>
    <name evidence="4" type="ORF">IAD18_06760</name>
</gene>
<name>A0A9D1IL89_9BACT</name>
<dbReference type="AlphaFoldDB" id="A0A9D1IL89"/>
<dbReference type="SUPFAM" id="SSF51445">
    <property type="entry name" value="(Trans)glycosidases"/>
    <property type="match status" value="1"/>
</dbReference>
<dbReference type="InterPro" id="IPR013783">
    <property type="entry name" value="Ig-like_fold"/>
</dbReference>
<evidence type="ECO:0000256" key="1">
    <source>
        <dbReference type="ARBA" id="ARBA00022729"/>
    </source>
</evidence>